<dbReference type="SMART" id="SM00220">
    <property type="entry name" value="S_TKc"/>
    <property type="match status" value="1"/>
</dbReference>
<dbReference type="VEuPathDB" id="FungiDB:AO090011000255"/>
<dbReference type="GO" id="GO:0004674">
    <property type="term" value="F:protein serine/threonine kinase activity"/>
    <property type="evidence" value="ECO:0007669"/>
    <property type="project" value="UniProtKB-KW"/>
</dbReference>
<evidence type="ECO:0000256" key="2">
    <source>
        <dbReference type="ARBA" id="ARBA00022527"/>
    </source>
</evidence>
<dbReference type="Gene3D" id="3.30.200.20">
    <property type="entry name" value="Phosphorylase Kinase, domain 1"/>
    <property type="match status" value="1"/>
</dbReference>
<evidence type="ECO:0000256" key="6">
    <source>
        <dbReference type="ARBA" id="ARBA00022840"/>
    </source>
</evidence>
<dbReference type="AlphaFoldDB" id="A0A1S9DCY7"/>
<dbReference type="InterPro" id="IPR051334">
    <property type="entry name" value="SRPK"/>
</dbReference>
<dbReference type="PANTHER" id="PTHR47634:SF9">
    <property type="entry name" value="PROTEIN KINASE DOMAIN-CONTAINING PROTEIN-RELATED"/>
    <property type="match status" value="1"/>
</dbReference>
<proteinExistence type="predicted"/>
<evidence type="ECO:0000256" key="8">
    <source>
        <dbReference type="ARBA" id="ARBA00048679"/>
    </source>
</evidence>
<dbReference type="eggNOG" id="KOG1290">
    <property type="taxonomic scope" value="Eukaryota"/>
</dbReference>
<evidence type="ECO:0000256" key="5">
    <source>
        <dbReference type="ARBA" id="ARBA00022777"/>
    </source>
</evidence>
<evidence type="ECO:0000256" key="4">
    <source>
        <dbReference type="ARBA" id="ARBA00022741"/>
    </source>
</evidence>
<dbReference type="GO" id="GO:0000245">
    <property type="term" value="P:spliceosomal complex assembly"/>
    <property type="evidence" value="ECO:0007669"/>
    <property type="project" value="TreeGrafter"/>
</dbReference>
<dbReference type="InterPro" id="IPR011009">
    <property type="entry name" value="Kinase-like_dom_sf"/>
</dbReference>
<keyword evidence="3" id="KW-0808">Transferase</keyword>
<keyword evidence="2" id="KW-0723">Serine/threonine-protein kinase</keyword>
<accession>A0A1S9DCY7</accession>
<dbReference type="EMBL" id="MKZY01000007">
    <property type="protein sequence ID" value="OOO06744.1"/>
    <property type="molecule type" value="Genomic_DNA"/>
</dbReference>
<dbReference type="EC" id="2.7.11.1" evidence="1"/>
<dbReference type="GO" id="GO:0050684">
    <property type="term" value="P:regulation of mRNA processing"/>
    <property type="evidence" value="ECO:0007669"/>
    <property type="project" value="TreeGrafter"/>
</dbReference>
<dbReference type="OrthoDB" id="5979581at2759"/>
<dbReference type="Gene3D" id="1.10.510.10">
    <property type="entry name" value="Transferase(Phosphotransferase) domain 1"/>
    <property type="match status" value="1"/>
</dbReference>
<dbReference type="GO" id="GO:0005634">
    <property type="term" value="C:nucleus"/>
    <property type="evidence" value="ECO:0007669"/>
    <property type="project" value="TreeGrafter"/>
</dbReference>
<evidence type="ECO:0000256" key="1">
    <source>
        <dbReference type="ARBA" id="ARBA00012513"/>
    </source>
</evidence>
<dbReference type="SMART" id="SM00974">
    <property type="entry name" value="T5orf172"/>
    <property type="match status" value="1"/>
</dbReference>
<comment type="caution">
    <text evidence="10">The sequence shown here is derived from an EMBL/GenBank/DDBJ whole genome shotgun (WGS) entry which is preliminary data.</text>
</comment>
<dbReference type="Pfam" id="PF00069">
    <property type="entry name" value="Pkinase"/>
    <property type="match status" value="1"/>
</dbReference>
<keyword evidence="6" id="KW-0067">ATP-binding</keyword>
<name>A0A1S9DCY7_ASPOZ</name>
<comment type="catalytic activity">
    <reaction evidence="8">
        <text>L-seryl-[protein] + ATP = O-phospho-L-seryl-[protein] + ADP + H(+)</text>
        <dbReference type="Rhea" id="RHEA:17989"/>
        <dbReference type="Rhea" id="RHEA-COMP:9863"/>
        <dbReference type="Rhea" id="RHEA-COMP:11604"/>
        <dbReference type="ChEBI" id="CHEBI:15378"/>
        <dbReference type="ChEBI" id="CHEBI:29999"/>
        <dbReference type="ChEBI" id="CHEBI:30616"/>
        <dbReference type="ChEBI" id="CHEBI:83421"/>
        <dbReference type="ChEBI" id="CHEBI:456216"/>
        <dbReference type="EC" id="2.7.11.1"/>
    </reaction>
</comment>
<dbReference type="InterPro" id="IPR018306">
    <property type="entry name" value="Phage_T5_Orf172_DNA-bd"/>
</dbReference>
<gene>
    <name evidence="10" type="ORF">OAory_01089470</name>
</gene>
<comment type="catalytic activity">
    <reaction evidence="7">
        <text>L-threonyl-[protein] + ATP = O-phospho-L-threonyl-[protein] + ADP + H(+)</text>
        <dbReference type="Rhea" id="RHEA:46608"/>
        <dbReference type="Rhea" id="RHEA-COMP:11060"/>
        <dbReference type="Rhea" id="RHEA-COMP:11605"/>
        <dbReference type="ChEBI" id="CHEBI:15378"/>
        <dbReference type="ChEBI" id="CHEBI:30013"/>
        <dbReference type="ChEBI" id="CHEBI:30616"/>
        <dbReference type="ChEBI" id="CHEBI:61977"/>
        <dbReference type="ChEBI" id="CHEBI:456216"/>
        <dbReference type="EC" id="2.7.11.1"/>
    </reaction>
</comment>
<sequence>MYCHLHKNQGPKKVEVWKLETDDKGDKNQGSAKSDQFLQQCRIKAPLIRICANLAHQCRVSGPTTLKIKNCHSFGVQKQLQAPLRKEDRGEGFLYVYEVDGNKGFVKIRYTPRSINERHDEWSFHCNRLTKPIYPPVFNVNTAVPNAASVEKLWYAKLTHRNTRIYCSGCLELHIEWFEVPPSEVIAVIEKWSKWMRPHPCQTNPVDPSNIWALRPEEEQKSKDIGRFMKGIAQLLPDRQRLENLRTGKHKSIFAPPPSPARKSSQPGILLDPNDKLEEEQLPGYSPEDFYPVKIGDVFQSRYQVAGKLAFGGHSTVWLCRDLEQHAYVTLKVYERDPSHARREKDVYKHLRNVESSHTGSMLVRRAMDDFQISSAGYAHSYQCFVHPPLAMSLCELRTRTIDGVLPEDLLKSTLIHLLLALDFLHTEAKIVHTSMIFLILIVKPRTLLEFPIDPISDIQEDNVLLSVEDESILVDFEEAESSSPGPRKVVGDRVIYSSRDLGMPKVHGRPILSDFSEARFSSSLGKQWEDVQPFVYRAPEVILRMPWNEKIDIWNIGALAWDLFEKKRLFYVRDSYRNVSDSHHLAGMIAIMGAPPKEMLRNSDYAMKFFDSDGNWIGTAEIPSISMEKLEDNLRDTEQSLFLCFMRKMLQWQPEGRASAKELLADPWLKST</sequence>
<protein>
    <recommendedName>
        <fullName evidence="1">non-specific serine/threonine protein kinase</fullName>
        <ecNumber evidence="1">2.7.11.1</ecNumber>
    </recommendedName>
</protein>
<dbReference type="Pfam" id="PF10544">
    <property type="entry name" value="T5orf172"/>
    <property type="match status" value="1"/>
</dbReference>
<dbReference type="GO" id="GO:0005737">
    <property type="term" value="C:cytoplasm"/>
    <property type="evidence" value="ECO:0007669"/>
    <property type="project" value="TreeGrafter"/>
</dbReference>
<keyword evidence="4" id="KW-0547">Nucleotide-binding</keyword>
<evidence type="ECO:0000256" key="3">
    <source>
        <dbReference type="ARBA" id="ARBA00022679"/>
    </source>
</evidence>
<keyword evidence="5 10" id="KW-0418">Kinase</keyword>
<feature type="domain" description="Protein kinase" evidence="9">
    <location>
        <begin position="303"/>
        <end position="670"/>
    </location>
</feature>
<dbReference type="InterPro" id="IPR000719">
    <property type="entry name" value="Prot_kinase_dom"/>
</dbReference>
<evidence type="ECO:0000313" key="11">
    <source>
        <dbReference type="Proteomes" id="UP000190312"/>
    </source>
</evidence>
<dbReference type="Proteomes" id="UP000190312">
    <property type="component" value="Unassembled WGS sequence"/>
</dbReference>
<evidence type="ECO:0000256" key="7">
    <source>
        <dbReference type="ARBA" id="ARBA00047899"/>
    </source>
</evidence>
<evidence type="ECO:0000259" key="9">
    <source>
        <dbReference type="PROSITE" id="PS50011"/>
    </source>
</evidence>
<organism evidence="10 11">
    <name type="scientific">Aspergillus oryzae</name>
    <name type="common">Yellow koji mold</name>
    <dbReference type="NCBI Taxonomy" id="5062"/>
    <lineage>
        <taxon>Eukaryota</taxon>
        <taxon>Fungi</taxon>
        <taxon>Dikarya</taxon>
        <taxon>Ascomycota</taxon>
        <taxon>Pezizomycotina</taxon>
        <taxon>Eurotiomycetes</taxon>
        <taxon>Eurotiomycetidae</taxon>
        <taxon>Eurotiales</taxon>
        <taxon>Aspergillaceae</taxon>
        <taxon>Aspergillus</taxon>
        <taxon>Aspergillus subgen. Circumdati</taxon>
    </lineage>
</organism>
<reference evidence="10 11" key="1">
    <citation type="submission" date="2016-10" db="EMBL/GenBank/DDBJ databases">
        <title>Genome sequencing of Aspergillus oryzae BCC7051.</title>
        <authorList>
            <person name="Thammarongtham C."/>
            <person name="Vorapreeda T."/>
            <person name="Nookaew I."/>
            <person name="Srisuk T."/>
            <person name="Land M."/>
            <person name="Jeennor S."/>
            <person name="Laoteng K."/>
        </authorList>
    </citation>
    <scope>NUCLEOTIDE SEQUENCE [LARGE SCALE GENOMIC DNA]</scope>
    <source>
        <strain evidence="10 11">BCC7051</strain>
    </source>
</reference>
<dbReference type="GO" id="GO:0005524">
    <property type="term" value="F:ATP binding"/>
    <property type="evidence" value="ECO:0007669"/>
    <property type="project" value="UniProtKB-KW"/>
</dbReference>
<dbReference type="SUPFAM" id="SSF56112">
    <property type="entry name" value="Protein kinase-like (PK-like)"/>
    <property type="match status" value="1"/>
</dbReference>
<dbReference type="PANTHER" id="PTHR47634">
    <property type="entry name" value="PROTEIN KINASE DOMAIN-CONTAINING PROTEIN-RELATED"/>
    <property type="match status" value="1"/>
</dbReference>
<evidence type="ECO:0000313" key="10">
    <source>
        <dbReference type="EMBL" id="OOO06744.1"/>
    </source>
</evidence>
<dbReference type="PROSITE" id="PS50011">
    <property type="entry name" value="PROTEIN_KINASE_DOM"/>
    <property type="match status" value="1"/>
</dbReference>